<dbReference type="InterPro" id="IPR044824">
    <property type="entry name" value="MAIN-like"/>
</dbReference>
<sequence>MEQKIKEMDSEILVPEVFVPYSTSSSEFILGTCFRDGFPSELKPFYPLEKGEKLHLHTLQPGWIDWVDRMEKVKGETWRNVGIYDAIQLSKIDIPSDDDLLYVALCFWSISSNSFHFKFGMMSPTILDISALTRIRPHSEAISTILDIHSSTFSLPKSEKNKKIYYKEFIKVNTEREDVMEDEHFAFLTITTKTLLKNNRQKSDGRRRSKNNGSLRVTMEYSKLAIALAWGRKIALAPFVLSHLYRGCRNLVTREFGTAGGPFWILQLWLQFYFLEYRPLPYDSQNCSTFGMALAQGKLKQNNFQECFKFFYSCPSITPSQFTPFSPEWLRLFFLIVRDLQYGLALGNSSFGKAGVEYYSPNQFARQFGLTQTVPLPPHQSFNASSLDRMIIFNSVNCIQEVDSRFVQLKRKFSVVPFHANPKCTSSFESWWSTYIRKTRTESTEEILDRIIAEEGTKKRRNKDKDERPCKNAKRELVLPVSKPPAQYSAQVLEKAKLEIQKLLMMPLQKLLLLENYSTLVAALPIYAESPDLSIEKARDLEELRKHLPSLLKNFQEAKKQQDEYCKTATKKFMLVTKLVKKLERHSELKYYLVRIDASISNLKAIEEQEMNLKTEISSSEARLEELGSDEFLNSKKHAADSIAAQAETSWADYKQKICF</sequence>
<name>A0AAV9KUE3_9SOLN</name>
<proteinExistence type="predicted"/>
<keyword evidence="3" id="KW-1185">Reference proteome</keyword>
<protein>
    <recommendedName>
        <fullName evidence="1">Aminotransferase-like plant mobile domain-containing protein</fullName>
    </recommendedName>
</protein>
<gene>
    <name evidence="2" type="ORF">R3W88_014353</name>
</gene>
<evidence type="ECO:0000313" key="3">
    <source>
        <dbReference type="Proteomes" id="UP001311915"/>
    </source>
</evidence>
<accession>A0AAV9KUE3</accession>
<dbReference type="InterPro" id="IPR019557">
    <property type="entry name" value="AminoTfrase-like_pln_mobile"/>
</dbReference>
<comment type="caution">
    <text evidence="2">The sequence shown here is derived from an EMBL/GenBank/DDBJ whole genome shotgun (WGS) entry which is preliminary data.</text>
</comment>
<dbReference type="Proteomes" id="UP001311915">
    <property type="component" value="Unassembled WGS sequence"/>
</dbReference>
<dbReference type="AlphaFoldDB" id="A0AAV9KUE3"/>
<dbReference type="Pfam" id="PF10536">
    <property type="entry name" value="PMD"/>
    <property type="match status" value="1"/>
</dbReference>
<dbReference type="PANTHER" id="PTHR46033:SF65">
    <property type="entry name" value="AMINOTRANSFERASE-LIKE PLANT MOBILE DOMAIN-CONTAINING PROTEIN"/>
    <property type="match status" value="1"/>
</dbReference>
<evidence type="ECO:0000259" key="1">
    <source>
        <dbReference type="Pfam" id="PF10536"/>
    </source>
</evidence>
<reference evidence="2 3" key="1">
    <citation type="submission" date="2023-10" db="EMBL/GenBank/DDBJ databases">
        <title>Genome-Wide Identification Analysis in wild type Solanum Pinnatisectum Reveals Some Genes Defensing Phytophthora Infestans.</title>
        <authorList>
            <person name="Sun C."/>
        </authorList>
    </citation>
    <scope>NUCLEOTIDE SEQUENCE [LARGE SCALE GENOMIC DNA]</scope>
    <source>
        <strain evidence="2">LQN</strain>
        <tissue evidence="2">Leaf</tissue>
    </source>
</reference>
<feature type="domain" description="Aminotransferase-like plant mobile" evidence="1">
    <location>
        <begin position="82"/>
        <end position="432"/>
    </location>
</feature>
<dbReference type="EMBL" id="JAWPEI010000009">
    <property type="protein sequence ID" value="KAK4716015.1"/>
    <property type="molecule type" value="Genomic_DNA"/>
</dbReference>
<dbReference type="PANTHER" id="PTHR46033">
    <property type="entry name" value="PROTEIN MAIN-LIKE 2"/>
    <property type="match status" value="1"/>
</dbReference>
<dbReference type="GO" id="GO:0010073">
    <property type="term" value="P:meristem maintenance"/>
    <property type="evidence" value="ECO:0007669"/>
    <property type="project" value="InterPro"/>
</dbReference>
<evidence type="ECO:0000313" key="2">
    <source>
        <dbReference type="EMBL" id="KAK4716015.1"/>
    </source>
</evidence>
<organism evidence="2 3">
    <name type="scientific">Solanum pinnatisectum</name>
    <name type="common">tansyleaf nightshade</name>
    <dbReference type="NCBI Taxonomy" id="50273"/>
    <lineage>
        <taxon>Eukaryota</taxon>
        <taxon>Viridiplantae</taxon>
        <taxon>Streptophyta</taxon>
        <taxon>Embryophyta</taxon>
        <taxon>Tracheophyta</taxon>
        <taxon>Spermatophyta</taxon>
        <taxon>Magnoliopsida</taxon>
        <taxon>eudicotyledons</taxon>
        <taxon>Gunneridae</taxon>
        <taxon>Pentapetalae</taxon>
        <taxon>asterids</taxon>
        <taxon>lamiids</taxon>
        <taxon>Solanales</taxon>
        <taxon>Solanaceae</taxon>
        <taxon>Solanoideae</taxon>
        <taxon>Solaneae</taxon>
        <taxon>Solanum</taxon>
    </lineage>
</organism>